<gene>
    <name evidence="1" type="ORF">GWK08_14640</name>
</gene>
<comment type="caution">
    <text evidence="1">The sequence shown here is derived from an EMBL/GenBank/DDBJ whole genome shotgun (WGS) entry which is preliminary data.</text>
</comment>
<dbReference type="Pfam" id="PF14595">
    <property type="entry name" value="Thioredoxin_9"/>
    <property type="match status" value="1"/>
</dbReference>
<protein>
    <submittedName>
        <fullName evidence="1">Thioredoxin family protein</fullName>
    </submittedName>
</protein>
<evidence type="ECO:0000313" key="1">
    <source>
        <dbReference type="EMBL" id="NER14691.1"/>
    </source>
</evidence>
<dbReference type="AlphaFoldDB" id="A0A6P0UMU7"/>
<dbReference type="Proteomes" id="UP000468581">
    <property type="component" value="Unassembled WGS sequence"/>
</dbReference>
<proteinExistence type="predicted"/>
<reference evidence="1 2" key="1">
    <citation type="submission" date="2020-01" db="EMBL/GenBank/DDBJ databases">
        <title>Leptobacterium flavescens.</title>
        <authorList>
            <person name="Wang G."/>
        </authorList>
    </citation>
    <scope>NUCLEOTIDE SEQUENCE [LARGE SCALE GENOMIC DNA]</scope>
    <source>
        <strain evidence="1 2">KCTC 22160</strain>
    </source>
</reference>
<dbReference type="CDD" id="cd01659">
    <property type="entry name" value="TRX_superfamily"/>
    <property type="match status" value="1"/>
</dbReference>
<dbReference type="RefSeq" id="WP_163607972.1">
    <property type="nucleotide sequence ID" value="NZ_JAABOO010000003.1"/>
</dbReference>
<dbReference type="SUPFAM" id="SSF52833">
    <property type="entry name" value="Thioredoxin-like"/>
    <property type="match status" value="1"/>
</dbReference>
<accession>A0A6P0UMU7</accession>
<sequence>MDQLIKESVLKGISYEEYMELVGQFAAEGRTSGAMQTKERIELTKLNASRMRRLDKTLKLSDQAMEVFKNINTPQDWLVIVESWCADGAQTLPVLNKIAEASPAIDLKIVFRDENDGLMDAFLTNGARAIPKLIVTDKYHTVLDSWGARSKAATGMVKAYKEKHGKIDDIFKRELQIWYNKDKGVEIVNDLLEIVQATEPLKEGI</sequence>
<evidence type="ECO:0000313" key="2">
    <source>
        <dbReference type="Proteomes" id="UP000468581"/>
    </source>
</evidence>
<dbReference type="EMBL" id="JAABOO010000003">
    <property type="protein sequence ID" value="NER14691.1"/>
    <property type="molecule type" value="Genomic_DNA"/>
</dbReference>
<dbReference type="InterPro" id="IPR036249">
    <property type="entry name" value="Thioredoxin-like_sf"/>
</dbReference>
<organism evidence="1 2">
    <name type="scientific">Leptobacterium flavescens</name>
    <dbReference type="NCBI Taxonomy" id="472055"/>
    <lineage>
        <taxon>Bacteria</taxon>
        <taxon>Pseudomonadati</taxon>
        <taxon>Bacteroidota</taxon>
        <taxon>Flavobacteriia</taxon>
        <taxon>Flavobacteriales</taxon>
        <taxon>Flavobacteriaceae</taxon>
        <taxon>Leptobacterium</taxon>
    </lineage>
</organism>
<dbReference type="Gene3D" id="3.40.30.10">
    <property type="entry name" value="Glutaredoxin"/>
    <property type="match status" value="1"/>
</dbReference>
<name>A0A6P0UMU7_9FLAO</name>
<keyword evidence="2" id="KW-1185">Reference proteome</keyword>